<dbReference type="AlphaFoldDB" id="A0A2V1DXB1"/>
<dbReference type="Proteomes" id="UP000244855">
    <property type="component" value="Unassembled WGS sequence"/>
</dbReference>
<dbReference type="EMBL" id="KZ805341">
    <property type="protein sequence ID" value="PVI02572.1"/>
    <property type="molecule type" value="Genomic_DNA"/>
</dbReference>
<dbReference type="OrthoDB" id="4425169at2759"/>
<organism evidence="1 2">
    <name type="scientific">Periconia macrospinosa</name>
    <dbReference type="NCBI Taxonomy" id="97972"/>
    <lineage>
        <taxon>Eukaryota</taxon>
        <taxon>Fungi</taxon>
        <taxon>Dikarya</taxon>
        <taxon>Ascomycota</taxon>
        <taxon>Pezizomycotina</taxon>
        <taxon>Dothideomycetes</taxon>
        <taxon>Pleosporomycetidae</taxon>
        <taxon>Pleosporales</taxon>
        <taxon>Massarineae</taxon>
        <taxon>Periconiaceae</taxon>
        <taxon>Periconia</taxon>
    </lineage>
</organism>
<name>A0A2V1DXB1_9PLEO</name>
<protein>
    <recommendedName>
        <fullName evidence="3">EthD domain-containing protein</fullName>
    </recommendedName>
</protein>
<keyword evidence="2" id="KW-1185">Reference proteome</keyword>
<dbReference type="STRING" id="97972.A0A2V1DXB1"/>
<accession>A0A2V1DXB1</accession>
<reference evidence="1 2" key="1">
    <citation type="journal article" date="2018" name="Sci. Rep.">
        <title>Comparative genomics provides insights into the lifestyle and reveals functional heterogeneity of dark septate endophytic fungi.</title>
        <authorList>
            <person name="Knapp D.G."/>
            <person name="Nemeth J.B."/>
            <person name="Barry K."/>
            <person name="Hainaut M."/>
            <person name="Henrissat B."/>
            <person name="Johnson J."/>
            <person name="Kuo A."/>
            <person name="Lim J.H.P."/>
            <person name="Lipzen A."/>
            <person name="Nolan M."/>
            <person name="Ohm R.A."/>
            <person name="Tamas L."/>
            <person name="Grigoriev I.V."/>
            <person name="Spatafora J.W."/>
            <person name="Nagy L.G."/>
            <person name="Kovacs G.M."/>
        </authorList>
    </citation>
    <scope>NUCLEOTIDE SEQUENCE [LARGE SCALE GENOMIC DNA]</scope>
    <source>
        <strain evidence="1 2">DSE2036</strain>
    </source>
</reference>
<evidence type="ECO:0000313" key="2">
    <source>
        <dbReference type="Proteomes" id="UP000244855"/>
    </source>
</evidence>
<gene>
    <name evidence="1" type="ORF">DM02DRAFT_670426</name>
</gene>
<evidence type="ECO:0000313" key="1">
    <source>
        <dbReference type="EMBL" id="PVI02572.1"/>
    </source>
</evidence>
<evidence type="ECO:0008006" key="3">
    <source>
        <dbReference type="Google" id="ProtNLM"/>
    </source>
</evidence>
<dbReference type="Gene3D" id="3.30.70.100">
    <property type="match status" value="1"/>
</dbReference>
<sequence>MPITEFVFPFFKPELAKEAHAAAKTAFKHTFSKEPGVLHHGLGYITRHNGKDITHEYRSVLSIEWQDPSYFHAFYPSSPSYQETMASIVPFAAAKSTPVLFQNATENKRSLACFQRGATQVFTGAVGDRVTEVKGAWDDLIAALRKEGRDVVEWTGLGIEDAKGSWAGVLGWPDIESIDSLVNNDQTSKAVKKLRDIEGVQEYGIVFDQGEK</sequence>
<proteinExistence type="predicted"/>